<keyword evidence="11" id="KW-1185">Reference proteome</keyword>
<dbReference type="Proteomes" id="UP000187148">
    <property type="component" value="Chromosome"/>
</dbReference>
<proteinExistence type="inferred from homology"/>
<evidence type="ECO:0000313" key="10">
    <source>
        <dbReference type="EMBL" id="APZ05012.1"/>
    </source>
</evidence>
<dbReference type="NCBIfam" id="NF003007">
    <property type="entry name" value="PRK03818.1"/>
    <property type="match status" value="1"/>
</dbReference>
<feature type="transmembrane region" description="Helical" evidence="8">
    <location>
        <begin position="492"/>
        <end position="513"/>
    </location>
</feature>
<dbReference type="GO" id="GO:0008324">
    <property type="term" value="F:monoatomic cation transmembrane transporter activity"/>
    <property type="evidence" value="ECO:0007669"/>
    <property type="project" value="InterPro"/>
</dbReference>
<evidence type="ECO:0000256" key="3">
    <source>
        <dbReference type="ARBA" id="ARBA00022475"/>
    </source>
</evidence>
<dbReference type="Pfam" id="PF06826">
    <property type="entry name" value="Asp-Al_Ex"/>
    <property type="match status" value="2"/>
</dbReference>
<feature type="transmembrane region" description="Helical" evidence="8">
    <location>
        <begin position="371"/>
        <end position="391"/>
    </location>
</feature>
<evidence type="ECO:0000313" key="11">
    <source>
        <dbReference type="Proteomes" id="UP000187148"/>
    </source>
</evidence>
<evidence type="ECO:0000256" key="4">
    <source>
        <dbReference type="ARBA" id="ARBA00022692"/>
    </source>
</evidence>
<name>A0A807LHZ5_9ENTR</name>
<keyword evidence="6 8" id="KW-1133">Transmembrane helix</keyword>
<dbReference type="SUPFAM" id="SSF116726">
    <property type="entry name" value="TrkA C-terminal domain-like"/>
    <property type="match status" value="2"/>
</dbReference>
<feature type="transmembrane region" description="Helical" evidence="8">
    <location>
        <begin position="403"/>
        <end position="425"/>
    </location>
</feature>
<dbReference type="GO" id="GO:0005886">
    <property type="term" value="C:plasma membrane"/>
    <property type="evidence" value="ECO:0007669"/>
    <property type="project" value="UniProtKB-SubCell"/>
</dbReference>
<evidence type="ECO:0000256" key="2">
    <source>
        <dbReference type="ARBA" id="ARBA00022448"/>
    </source>
</evidence>
<comment type="similarity">
    <text evidence="8">Belongs to the AAE transporter (TC 2.A.81) family. YidE subfamily.</text>
</comment>
<dbReference type="PROSITE" id="PS51202">
    <property type="entry name" value="RCK_C"/>
    <property type="match status" value="2"/>
</dbReference>
<feature type="transmembrane region" description="Helical" evidence="8">
    <location>
        <begin position="464"/>
        <end position="485"/>
    </location>
</feature>
<evidence type="ECO:0000256" key="8">
    <source>
        <dbReference type="HAMAP-Rule" id="MF_01016"/>
    </source>
</evidence>
<dbReference type="EMBL" id="CP019445">
    <property type="protein sequence ID" value="APZ05012.1"/>
    <property type="molecule type" value="Genomic_DNA"/>
</dbReference>
<accession>A0A807LHZ5</accession>
<evidence type="ECO:0000256" key="7">
    <source>
        <dbReference type="ARBA" id="ARBA00023136"/>
    </source>
</evidence>
<dbReference type="GO" id="GO:0006813">
    <property type="term" value="P:potassium ion transport"/>
    <property type="evidence" value="ECO:0007669"/>
    <property type="project" value="InterPro"/>
</dbReference>
<dbReference type="HAMAP" id="MF_01016">
    <property type="entry name" value="YidE"/>
    <property type="match status" value="1"/>
</dbReference>
<dbReference type="PANTHER" id="PTHR30445:SF3">
    <property type="entry name" value="TRANSPORT PROTEIN YIDE-RELATED"/>
    <property type="match status" value="1"/>
</dbReference>
<dbReference type="InterPro" id="IPR006037">
    <property type="entry name" value="RCK_C"/>
</dbReference>
<keyword evidence="3 8" id="KW-1003">Cell membrane</keyword>
<feature type="transmembrane region" description="Helical" evidence="8">
    <location>
        <begin position="29"/>
        <end position="47"/>
    </location>
</feature>
<dbReference type="PANTHER" id="PTHR30445">
    <property type="entry name" value="K(+)_H(+) ANTIPORTER SUBUNIT KHTT"/>
    <property type="match status" value="1"/>
</dbReference>
<dbReference type="NCBIfam" id="TIGR01625">
    <property type="entry name" value="YidE_YbjL_dupl"/>
    <property type="match status" value="2"/>
</dbReference>
<feature type="domain" description="RCK C-terminal" evidence="9">
    <location>
        <begin position="192"/>
        <end position="276"/>
    </location>
</feature>
<sequence length="556" mass="59289">MSEIALMVSMLALVAVVGLWIGNIKIRGIGFGIGGVLFGGIIVGHIADRLGITLSGPMLLFVQELGLILFVYTIGIQVGPGFFASLRVSGLRLNLFAILIVLLGGLVTAILHKLFAIPLPVVLGIFSGAVTNTPALGAGQQILRDLGLPAEQLDVMGTSYAMAYPFGICGILLSMWLLRVLFRVNVDEEARKHDATLNSGVSHIRTINVRVENSNLNNMAIQDVPLLNSDKIICSRLKRDELLMVPSPTTVIQAGDLLHLVGLPRDLHNAQVVIGKEVETSLSTRGTDLRVERVVVTNEKVLGKKIRDLQLKERYDVVISRLNRAGVELVASSDASLQFGDILNLVGRPAAIEAVASEVGNAQQKLQQVQMLPVFIGIGLGVLLGSVPLFIPGFPVALKLGLAGGPLIMALILGRIGTIGKLYWFMPPSANLALRELGIVLFLAVVGLKSGGDFFATLTHGEGVTWMCYGIFITAIPLLTVGVLARMLGNMNYLTLCGMLAGSMTDPPALAFANNLHATSGAAALSYATVYPLVMFLRIITPQLLAVLFWGLGQAF</sequence>
<organism evidence="10 11">
    <name type="scientific">Kosakonia cowanii JCM 10956 = DSM 18146</name>
    <dbReference type="NCBI Taxonomy" id="1300165"/>
    <lineage>
        <taxon>Bacteria</taxon>
        <taxon>Pseudomonadati</taxon>
        <taxon>Pseudomonadota</taxon>
        <taxon>Gammaproteobacteria</taxon>
        <taxon>Enterobacterales</taxon>
        <taxon>Enterobacteriaceae</taxon>
        <taxon>Kosakonia</taxon>
    </lineage>
</organism>
<feature type="transmembrane region" description="Helical" evidence="8">
    <location>
        <begin position="93"/>
        <end position="115"/>
    </location>
</feature>
<keyword evidence="5" id="KW-0677">Repeat</keyword>
<feature type="transmembrane region" description="Helical" evidence="8">
    <location>
        <begin position="533"/>
        <end position="552"/>
    </location>
</feature>
<dbReference type="InterPro" id="IPR006512">
    <property type="entry name" value="YidE_YbjL"/>
</dbReference>
<dbReference type="InterPro" id="IPR050144">
    <property type="entry name" value="AAE_transporter"/>
</dbReference>
<keyword evidence="2 8" id="KW-0813">Transport</keyword>
<feature type="domain" description="RCK C-terminal" evidence="9">
    <location>
        <begin position="279"/>
        <end position="361"/>
    </location>
</feature>
<evidence type="ECO:0000256" key="5">
    <source>
        <dbReference type="ARBA" id="ARBA00022737"/>
    </source>
</evidence>
<feature type="transmembrane region" description="Helical" evidence="8">
    <location>
        <begin position="162"/>
        <end position="182"/>
    </location>
</feature>
<protein>
    <recommendedName>
        <fullName evidence="8">Putative transport protein BWI95_08055</fullName>
    </recommendedName>
</protein>
<dbReference type="KEGG" id="kco:BWI95_08055"/>
<gene>
    <name evidence="10" type="ORF">BWI95_08055</name>
</gene>
<feature type="transmembrane region" description="Helical" evidence="8">
    <location>
        <begin position="437"/>
        <end position="458"/>
    </location>
</feature>
<dbReference type="AlphaFoldDB" id="A0A807LHZ5"/>
<dbReference type="InterPro" id="IPR036721">
    <property type="entry name" value="RCK_C_sf"/>
</dbReference>
<reference evidence="10 11" key="1">
    <citation type="submission" date="2017-01" db="EMBL/GenBank/DDBJ databases">
        <authorList>
            <person name="Cao J.-M."/>
        </authorList>
    </citation>
    <scope>NUCLEOTIDE SEQUENCE [LARGE SCALE GENOMIC DNA]</scope>
    <source>
        <strain evidence="10 11">888-76</strain>
    </source>
</reference>
<dbReference type="RefSeq" id="WP_054803544.1">
    <property type="nucleotide sequence ID" value="NZ_CP019445.1"/>
</dbReference>
<feature type="transmembrane region" description="Helical" evidence="8">
    <location>
        <begin position="6"/>
        <end position="22"/>
    </location>
</feature>
<dbReference type="Pfam" id="PF02080">
    <property type="entry name" value="TrkA_C"/>
    <property type="match status" value="2"/>
</dbReference>
<dbReference type="InterPro" id="IPR023018">
    <property type="entry name" value="Transpt_YidE_put"/>
</dbReference>
<evidence type="ECO:0000256" key="6">
    <source>
        <dbReference type="ARBA" id="ARBA00022989"/>
    </source>
</evidence>
<feature type="transmembrane region" description="Helical" evidence="8">
    <location>
        <begin position="67"/>
        <end position="86"/>
    </location>
</feature>
<keyword evidence="7 8" id="KW-0472">Membrane</keyword>
<comment type="subcellular location">
    <subcellularLocation>
        <location evidence="1 8">Cell membrane</location>
        <topology evidence="1 8">Multi-pass membrane protein</topology>
    </subcellularLocation>
</comment>
<keyword evidence="4 8" id="KW-0812">Transmembrane</keyword>
<evidence type="ECO:0000259" key="9">
    <source>
        <dbReference type="PROSITE" id="PS51202"/>
    </source>
</evidence>
<evidence type="ECO:0000256" key="1">
    <source>
        <dbReference type="ARBA" id="ARBA00004651"/>
    </source>
</evidence>
<dbReference type="Gene3D" id="3.30.70.1450">
    <property type="entry name" value="Regulator of K+ conductance, C-terminal domain"/>
    <property type="match status" value="2"/>
</dbReference>